<evidence type="ECO:0000313" key="1">
    <source>
        <dbReference type="EMBL" id="KAG0573020.1"/>
    </source>
</evidence>
<organism evidence="1 2">
    <name type="scientific">Ceratodon purpureus</name>
    <name type="common">Fire moss</name>
    <name type="synonym">Dicranum purpureum</name>
    <dbReference type="NCBI Taxonomy" id="3225"/>
    <lineage>
        <taxon>Eukaryota</taxon>
        <taxon>Viridiplantae</taxon>
        <taxon>Streptophyta</taxon>
        <taxon>Embryophyta</taxon>
        <taxon>Bryophyta</taxon>
        <taxon>Bryophytina</taxon>
        <taxon>Bryopsida</taxon>
        <taxon>Dicranidae</taxon>
        <taxon>Pseudoditrichales</taxon>
        <taxon>Ditrichaceae</taxon>
        <taxon>Ceratodon</taxon>
    </lineage>
</organism>
<name>A0A8T0HPY4_CERPU</name>
<reference evidence="1" key="1">
    <citation type="submission" date="2020-06" db="EMBL/GenBank/DDBJ databases">
        <title>WGS assembly of Ceratodon purpureus strain R40.</title>
        <authorList>
            <person name="Carey S.B."/>
            <person name="Jenkins J."/>
            <person name="Shu S."/>
            <person name="Lovell J.T."/>
            <person name="Sreedasyam A."/>
            <person name="Maumus F."/>
            <person name="Tiley G.P."/>
            <person name="Fernandez-Pozo N."/>
            <person name="Barry K."/>
            <person name="Chen C."/>
            <person name="Wang M."/>
            <person name="Lipzen A."/>
            <person name="Daum C."/>
            <person name="Saski C.A."/>
            <person name="Payton A.C."/>
            <person name="Mcbreen J.C."/>
            <person name="Conrad R.E."/>
            <person name="Kollar L.M."/>
            <person name="Olsson S."/>
            <person name="Huttunen S."/>
            <person name="Landis J.B."/>
            <person name="Wickett N.J."/>
            <person name="Johnson M.G."/>
            <person name="Rensing S.A."/>
            <person name="Grimwood J."/>
            <person name="Schmutz J."/>
            <person name="Mcdaniel S.F."/>
        </authorList>
    </citation>
    <scope>NUCLEOTIDE SEQUENCE</scope>
    <source>
        <strain evidence="1">R40</strain>
    </source>
</reference>
<gene>
    <name evidence="1" type="ORF">KC19_VG141600</name>
</gene>
<dbReference type="Proteomes" id="UP000822688">
    <property type="component" value="Chromosome V"/>
</dbReference>
<sequence length="49" mass="5324">MRDCSRKSVGSGHRSGVSCQRRRNCCGLLHLFRSDTMRGADEAGVDAAI</sequence>
<accession>A0A8T0HPY4</accession>
<evidence type="ECO:0000313" key="2">
    <source>
        <dbReference type="Proteomes" id="UP000822688"/>
    </source>
</evidence>
<proteinExistence type="predicted"/>
<comment type="caution">
    <text evidence="1">The sequence shown here is derived from an EMBL/GenBank/DDBJ whole genome shotgun (WGS) entry which is preliminary data.</text>
</comment>
<dbReference type="AlphaFoldDB" id="A0A8T0HPY4"/>
<dbReference type="EMBL" id="CM026426">
    <property type="protein sequence ID" value="KAG0573020.1"/>
    <property type="molecule type" value="Genomic_DNA"/>
</dbReference>
<keyword evidence="2" id="KW-1185">Reference proteome</keyword>
<protein>
    <submittedName>
        <fullName evidence="1">Uncharacterized protein</fullName>
    </submittedName>
</protein>